<proteinExistence type="predicted"/>
<protein>
    <recommendedName>
        <fullName evidence="4">LemA family protein</fullName>
    </recommendedName>
</protein>
<dbReference type="Proteomes" id="UP000177811">
    <property type="component" value="Unassembled WGS sequence"/>
</dbReference>
<dbReference type="EMBL" id="MHQL01000069">
    <property type="protein sequence ID" value="OHA01168.1"/>
    <property type="molecule type" value="Genomic_DNA"/>
</dbReference>
<accession>A0A1G2KP33</accession>
<keyword evidence="1" id="KW-0812">Transmembrane</keyword>
<sequence>MGKGVIAVLGVLGVLMLVGIIGVMMFFGMYGTAVRMENGLEAQYKQNQNNYDNYWKKLKESAQVPDMYVADMKSVYDGVMRGRYGAEGSKAVFQFIREHNPQVDSKLYTNLQTTIVAGRNSFEADQKMLLDKKQIYLNYLQENPLRGFFLGALGFPRADLAKYDIVTSDETQRTFDTKKSDDIKLRNKPQ</sequence>
<name>A0A1G2KP33_9BACT</name>
<evidence type="ECO:0000256" key="1">
    <source>
        <dbReference type="SAM" id="Phobius"/>
    </source>
</evidence>
<comment type="caution">
    <text evidence="2">The sequence shown here is derived from an EMBL/GenBank/DDBJ whole genome shotgun (WGS) entry which is preliminary data.</text>
</comment>
<gene>
    <name evidence="2" type="ORF">A3C16_04590</name>
</gene>
<feature type="transmembrane region" description="Helical" evidence="1">
    <location>
        <begin position="6"/>
        <end position="27"/>
    </location>
</feature>
<keyword evidence="1" id="KW-0472">Membrane</keyword>
<evidence type="ECO:0008006" key="4">
    <source>
        <dbReference type="Google" id="ProtNLM"/>
    </source>
</evidence>
<reference evidence="2 3" key="1">
    <citation type="journal article" date="2016" name="Nat. Commun.">
        <title>Thousands of microbial genomes shed light on interconnected biogeochemical processes in an aquifer system.</title>
        <authorList>
            <person name="Anantharaman K."/>
            <person name="Brown C.T."/>
            <person name="Hug L.A."/>
            <person name="Sharon I."/>
            <person name="Castelle C.J."/>
            <person name="Probst A.J."/>
            <person name="Thomas B.C."/>
            <person name="Singh A."/>
            <person name="Wilkins M.J."/>
            <person name="Karaoz U."/>
            <person name="Brodie E.L."/>
            <person name="Williams K.H."/>
            <person name="Hubbard S.S."/>
            <person name="Banfield J.F."/>
        </authorList>
    </citation>
    <scope>NUCLEOTIDE SEQUENCE [LARGE SCALE GENOMIC DNA]</scope>
</reference>
<dbReference type="AlphaFoldDB" id="A0A1G2KP33"/>
<evidence type="ECO:0000313" key="2">
    <source>
        <dbReference type="EMBL" id="OHA01168.1"/>
    </source>
</evidence>
<organism evidence="2 3">
    <name type="scientific">Candidatus Sungbacteria bacterium RIFCSPHIGHO2_02_FULL_51_29</name>
    <dbReference type="NCBI Taxonomy" id="1802273"/>
    <lineage>
        <taxon>Bacteria</taxon>
        <taxon>Candidatus Sungiibacteriota</taxon>
    </lineage>
</organism>
<keyword evidence="1" id="KW-1133">Transmembrane helix</keyword>
<evidence type="ECO:0000313" key="3">
    <source>
        <dbReference type="Proteomes" id="UP000177811"/>
    </source>
</evidence>